<organism evidence="1 2">
    <name type="scientific">Camellia lanceoleosa</name>
    <dbReference type="NCBI Taxonomy" id="1840588"/>
    <lineage>
        <taxon>Eukaryota</taxon>
        <taxon>Viridiplantae</taxon>
        <taxon>Streptophyta</taxon>
        <taxon>Embryophyta</taxon>
        <taxon>Tracheophyta</taxon>
        <taxon>Spermatophyta</taxon>
        <taxon>Magnoliopsida</taxon>
        <taxon>eudicotyledons</taxon>
        <taxon>Gunneridae</taxon>
        <taxon>Pentapetalae</taxon>
        <taxon>asterids</taxon>
        <taxon>Ericales</taxon>
        <taxon>Theaceae</taxon>
        <taxon>Camellia</taxon>
    </lineage>
</organism>
<accession>A0ACC0F5F2</accession>
<proteinExistence type="predicted"/>
<dbReference type="EMBL" id="CM045768">
    <property type="protein sequence ID" value="KAI7983793.1"/>
    <property type="molecule type" value="Genomic_DNA"/>
</dbReference>
<reference evidence="1 2" key="1">
    <citation type="journal article" date="2022" name="Plant J.">
        <title>Chromosome-level genome of Camellia lanceoleosa provides a valuable resource for understanding genome evolution and self-incompatibility.</title>
        <authorList>
            <person name="Gong W."/>
            <person name="Xiao S."/>
            <person name="Wang L."/>
            <person name="Liao Z."/>
            <person name="Chang Y."/>
            <person name="Mo W."/>
            <person name="Hu G."/>
            <person name="Li W."/>
            <person name="Zhao G."/>
            <person name="Zhu H."/>
            <person name="Hu X."/>
            <person name="Ji K."/>
            <person name="Xiang X."/>
            <person name="Song Q."/>
            <person name="Yuan D."/>
            <person name="Jin S."/>
            <person name="Zhang L."/>
        </authorList>
    </citation>
    <scope>NUCLEOTIDE SEQUENCE [LARGE SCALE GENOMIC DNA]</scope>
    <source>
        <strain evidence="1">SQ_2022a</strain>
    </source>
</reference>
<keyword evidence="2" id="KW-1185">Reference proteome</keyword>
<name>A0ACC0F5F2_9ERIC</name>
<evidence type="ECO:0000313" key="1">
    <source>
        <dbReference type="EMBL" id="KAI7983793.1"/>
    </source>
</evidence>
<comment type="caution">
    <text evidence="1">The sequence shown here is derived from an EMBL/GenBank/DDBJ whole genome shotgun (WGS) entry which is preliminary data.</text>
</comment>
<dbReference type="Proteomes" id="UP001060215">
    <property type="component" value="Chromosome 11"/>
</dbReference>
<sequence length="152" mass="17712">MIVPTEYRYLSKEVLPTNQFSVTEYYSPMTEYDRTWPAVYFLYDLSPSEPSERNVAVFSTSSLGFVQYWAVANLKGTSKERKVEEVKSDMLSRACAAIAEVRAESYEWWDQGWRERFCHFELLMRQLLKLDGIEAEGEGKVQQKLEVSVQDP</sequence>
<gene>
    <name evidence="1" type="ORF">LOK49_LG15G02496</name>
</gene>
<protein>
    <submittedName>
        <fullName evidence="1">BAG family molecular chaperone regulator 4</fullName>
    </submittedName>
</protein>
<evidence type="ECO:0000313" key="2">
    <source>
        <dbReference type="Proteomes" id="UP001060215"/>
    </source>
</evidence>